<dbReference type="PANTHER" id="PTHR24276">
    <property type="entry name" value="POLYSERASE-RELATED"/>
    <property type="match status" value="1"/>
</dbReference>
<name>A0ABN8IHT8_9NEOP</name>
<dbReference type="SUPFAM" id="SSF50494">
    <property type="entry name" value="Trypsin-like serine proteases"/>
    <property type="match status" value="1"/>
</dbReference>
<evidence type="ECO:0000256" key="2">
    <source>
        <dbReference type="ARBA" id="ARBA00022801"/>
    </source>
</evidence>
<dbReference type="EMBL" id="OW152836">
    <property type="protein sequence ID" value="CAH2057313.1"/>
    <property type="molecule type" value="Genomic_DNA"/>
</dbReference>
<keyword evidence="3" id="KW-0720">Serine protease</keyword>
<dbReference type="InterPro" id="IPR050430">
    <property type="entry name" value="Peptidase_S1"/>
</dbReference>
<keyword evidence="4" id="KW-1015">Disulfide bond</keyword>
<dbReference type="PROSITE" id="PS50240">
    <property type="entry name" value="TRYPSIN_DOM"/>
    <property type="match status" value="1"/>
</dbReference>
<keyword evidence="5" id="KW-0732">Signal</keyword>
<feature type="signal peptide" evidence="5">
    <location>
        <begin position="1"/>
        <end position="23"/>
    </location>
</feature>
<organism evidence="7 8">
    <name type="scientific">Iphiclides podalirius</name>
    <name type="common">scarce swallowtail</name>
    <dbReference type="NCBI Taxonomy" id="110791"/>
    <lineage>
        <taxon>Eukaryota</taxon>
        <taxon>Metazoa</taxon>
        <taxon>Ecdysozoa</taxon>
        <taxon>Arthropoda</taxon>
        <taxon>Hexapoda</taxon>
        <taxon>Insecta</taxon>
        <taxon>Pterygota</taxon>
        <taxon>Neoptera</taxon>
        <taxon>Endopterygota</taxon>
        <taxon>Lepidoptera</taxon>
        <taxon>Glossata</taxon>
        <taxon>Ditrysia</taxon>
        <taxon>Papilionoidea</taxon>
        <taxon>Papilionidae</taxon>
        <taxon>Papilioninae</taxon>
        <taxon>Iphiclides</taxon>
    </lineage>
</organism>
<gene>
    <name evidence="7" type="ORF">IPOD504_LOCUS10148</name>
</gene>
<sequence length="412" mass="45778">MWGNIGCVLVSIVFAHTIVMALGKLDTEEDTRESGEHEVDDVDSNRTKIVTQANISADGDRDESGERLGPAVTQIYHHPYAASLQKNDAYVCSAVILNTYWSLTLSKCFDSNIISSYVTHKSLGNYTLRIGSSYNNKSGSIQKIKLLINNFDLKISAVKLVAAIEFSSRVRSVNLPRPEDDATLGYLASILAWTPNGHLRVLNAPIIDPAICESATKMLPGHYVCVGGVQDPNRNFCRRDDGGAVIQNNTLIAVAAFLHTCAVYTRAHAFPKVSSFARWLDSVIWDEDNRPTGRTLSIVHTTVRPNATENVPENAPEYRSVYGDPRNQIFSMPFDPISVPLEPAEDNSVLPRMSLYESYLQSVQRSKTSTTPDPNAAESMKQEWLRKFGKKYNIMVGPQVYKTSNYQGYDMN</sequence>
<evidence type="ECO:0000256" key="4">
    <source>
        <dbReference type="ARBA" id="ARBA00023157"/>
    </source>
</evidence>
<evidence type="ECO:0000256" key="3">
    <source>
        <dbReference type="ARBA" id="ARBA00022825"/>
    </source>
</evidence>
<feature type="chain" id="PRO_5046531764" description="Peptidase S1 domain-containing protein" evidence="5">
    <location>
        <begin position="24"/>
        <end position="412"/>
    </location>
</feature>
<evidence type="ECO:0000313" key="7">
    <source>
        <dbReference type="EMBL" id="CAH2057313.1"/>
    </source>
</evidence>
<keyword evidence="1" id="KW-0645">Protease</keyword>
<evidence type="ECO:0000256" key="1">
    <source>
        <dbReference type="ARBA" id="ARBA00022670"/>
    </source>
</evidence>
<accession>A0ABN8IHT8</accession>
<evidence type="ECO:0000256" key="5">
    <source>
        <dbReference type="SAM" id="SignalP"/>
    </source>
</evidence>
<protein>
    <recommendedName>
        <fullName evidence="6">Peptidase S1 domain-containing protein</fullName>
    </recommendedName>
</protein>
<evidence type="ECO:0000259" key="6">
    <source>
        <dbReference type="PROSITE" id="PS50240"/>
    </source>
</evidence>
<dbReference type="Proteomes" id="UP000837857">
    <property type="component" value="Chromosome 24"/>
</dbReference>
<dbReference type="PANTHER" id="PTHR24276:SF91">
    <property type="entry name" value="AT26814P-RELATED"/>
    <property type="match status" value="1"/>
</dbReference>
<dbReference type="Gene3D" id="2.40.10.10">
    <property type="entry name" value="Trypsin-like serine proteases"/>
    <property type="match status" value="1"/>
</dbReference>
<dbReference type="SMART" id="SM00020">
    <property type="entry name" value="Tryp_SPc"/>
    <property type="match status" value="1"/>
</dbReference>
<proteinExistence type="predicted"/>
<dbReference type="InterPro" id="IPR009003">
    <property type="entry name" value="Peptidase_S1_PA"/>
</dbReference>
<reference evidence="7" key="1">
    <citation type="submission" date="2022-03" db="EMBL/GenBank/DDBJ databases">
        <authorList>
            <person name="Martin H S."/>
        </authorList>
    </citation>
    <scope>NUCLEOTIDE SEQUENCE</scope>
</reference>
<evidence type="ECO:0000313" key="8">
    <source>
        <dbReference type="Proteomes" id="UP000837857"/>
    </source>
</evidence>
<feature type="non-terminal residue" evidence="7">
    <location>
        <position position="1"/>
    </location>
</feature>
<keyword evidence="8" id="KW-1185">Reference proteome</keyword>
<feature type="domain" description="Peptidase S1" evidence="6">
    <location>
        <begin position="67"/>
        <end position="285"/>
    </location>
</feature>
<dbReference type="Pfam" id="PF00089">
    <property type="entry name" value="Trypsin"/>
    <property type="match status" value="1"/>
</dbReference>
<dbReference type="InterPro" id="IPR043504">
    <property type="entry name" value="Peptidase_S1_PA_chymotrypsin"/>
</dbReference>
<dbReference type="InterPro" id="IPR001254">
    <property type="entry name" value="Trypsin_dom"/>
</dbReference>
<keyword evidence="2" id="KW-0378">Hydrolase</keyword>